<proteinExistence type="predicted"/>
<sequence>MLEDSSRAISALILSCGILFLFGCSPSVNMTEVKPVTSIESHPHDKNTAFSRAEEWMAKNYVSADEVIQMKDKKDGTIVAQGIREATPWGTIGNKHFSYTLTLDIRDEKMRFTYELNGWEDFMKNQEQDVKNMKEWFRNELKPEILSFVRQEDTF</sequence>
<feature type="domain" description="DUF4468" evidence="1">
    <location>
        <begin position="45"/>
        <end position="113"/>
    </location>
</feature>
<dbReference type="Gene3D" id="3.30.530.80">
    <property type="match status" value="1"/>
</dbReference>
<organism evidence="2 3">
    <name type="scientific">Salinibacter ruber</name>
    <dbReference type="NCBI Taxonomy" id="146919"/>
    <lineage>
        <taxon>Bacteria</taxon>
        <taxon>Pseudomonadati</taxon>
        <taxon>Rhodothermota</taxon>
        <taxon>Rhodothermia</taxon>
        <taxon>Rhodothermales</taxon>
        <taxon>Salinibacteraceae</taxon>
        <taxon>Salinibacter</taxon>
    </lineage>
</organism>
<evidence type="ECO:0000313" key="3">
    <source>
        <dbReference type="Proteomes" id="UP001155010"/>
    </source>
</evidence>
<reference evidence="2" key="1">
    <citation type="submission" date="2022-08" db="EMBL/GenBank/DDBJ databases">
        <title>Genomic Encyclopedia of Type Strains, Phase V (KMG-V): Genome sequencing to study the core and pangenomes of soil and plant-associated prokaryotes.</title>
        <authorList>
            <person name="Whitman W."/>
        </authorList>
    </citation>
    <scope>NUCLEOTIDE SEQUENCE</scope>
    <source>
        <strain evidence="2">SP2017</strain>
    </source>
</reference>
<name>A0A9X2U6J9_9BACT</name>
<dbReference type="RefSeq" id="WP_259081401.1">
    <property type="nucleotide sequence ID" value="NZ_JANTZN010000002.1"/>
</dbReference>
<dbReference type="Proteomes" id="UP001155010">
    <property type="component" value="Unassembled WGS sequence"/>
</dbReference>
<dbReference type="EMBL" id="JANUBB010000002">
    <property type="protein sequence ID" value="MCS3950592.1"/>
    <property type="molecule type" value="Genomic_DNA"/>
</dbReference>
<comment type="caution">
    <text evidence="2">The sequence shown here is derived from an EMBL/GenBank/DDBJ whole genome shotgun (WGS) entry which is preliminary data.</text>
</comment>
<accession>A0A9X2U6J9</accession>
<gene>
    <name evidence="2" type="ORF">GGP83_000526</name>
</gene>
<dbReference type="PROSITE" id="PS51257">
    <property type="entry name" value="PROKAR_LIPOPROTEIN"/>
    <property type="match status" value="1"/>
</dbReference>
<dbReference type="Pfam" id="PF14730">
    <property type="entry name" value="DUF4468"/>
    <property type="match status" value="1"/>
</dbReference>
<evidence type="ECO:0000313" key="2">
    <source>
        <dbReference type="EMBL" id="MCS3950592.1"/>
    </source>
</evidence>
<evidence type="ECO:0000259" key="1">
    <source>
        <dbReference type="Pfam" id="PF14730"/>
    </source>
</evidence>
<dbReference type="AlphaFoldDB" id="A0A9X2U6J9"/>
<dbReference type="InterPro" id="IPR027823">
    <property type="entry name" value="DUF4468"/>
</dbReference>
<protein>
    <recommendedName>
        <fullName evidence="1">DUF4468 domain-containing protein</fullName>
    </recommendedName>
</protein>